<dbReference type="InterPro" id="IPR036291">
    <property type="entry name" value="NAD(P)-bd_dom_sf"/>
</dbReference>
<dbReference type="Gene3D" id="3.40.50.720">
    <property type="entry name" value="NAD(P)-binding Rossmann-like Domain"/>
    <property type="match status" value="1"/>
</dbReference>
<dbReference type="Gene3D" id="3.30.360.10">
    <property type="entry name" value="Dihydrodipicolinate Reductase, domain 2"/>
    <property type="match status" value="1"/>
</dbReference>
<evidence type="ECO:0000259" key="2">
    <source>
        <dbReference type="Pfam" id="PF01408"/>
    </source>
</evidence>
<dbReference type="InterPro" id="IPR000683">
    <property type="entry name" value="Gfo/Idh/MocA-like_OxRdtase_N"/>
</dbReference>
<dbReference type="InterPro" id="IPR050463">
    <property type="entry name" value="Gfo/Idh/MocA_oxidrdct_glycsds"/>
</dbReference>
<reference evidence="4" key="1">
    <citation type="submission" date="2019-09" db="EMBL/GenBank/DDBJ databases">
        <title>Characterisation of the sponge microbiome using genome-centric metagenomics.</title>
        <authorList>
            <person name="Engelberts J.P."/>
            <person name="Robbins S.J."/>
            <person name="De Goeij J.M."/>
            <person name="Aranda M."/>
            <person name="Bell S.C."/>
            <person name="Webster N.S."/>
        </authorList>
    </citation>
    <scope>NUCLEOTIDE SEQUENCE</scope>
    <source>
        <strain evidence="4">SB0664_bin_27</strain>
    </source>
</reference>
<name>A0A6B0YTC2_9CHLR</name>
<sequence length="350" mass="38269">MGTLKVGIIGLGGIARSHCDAIATLENVEVVAVADLFEEKRRQYMDEYDIPRGYTSHTELLKDNEIDAVAVVLGHHLHHRLTVDACNAGKHVLVEKPMALSLEQCDDMIDAAASNNVKLMVGHTPHFSGPLLKMKEILDSGRLGPLMTIVCFSCKNWTYANRAPQYRSRFHGGGMWLTNGVHVVDRLTWLMASQAASVSASIGTRAHYQAADDTATALIRYKNGLAGVAVSIAFADGPPIMDTQVICTNGTVRIIGGRQPVLQVGQGDEWEDIPFEVPPAVMHDEWKSFVQSIEQDIEPPTSGEWSRHIMEILFAAENSAISGSDVVLESGLSWTHQRGGIPVTRDHGWI</sequence>
<accession>A0A6B0YTC2</accession>
<evidence type="ECO:0000259" key="3">
    <source>
        <dbReference type="Pfam" id="PF22725"/>
    </source>
</evidence>
<feature type="domain" description="GFO/IDH/MocA-like oxidoreductase" evidence="3">
    <location>
        <begin position="132"/>
        <end position="253"/>
    </location>
</feature>
<dbReference type="InterPro" id="IPR055170">
    <property type="entry name" value="GFO_IDH_MocA-like_dom"/>
</dbReference>
<dbReference type="SUPFAM" id="SSF51735">
    <property type="entry name" value="NAD(P)-binding Rossmann-fold domains"/>
    <property type="match status" value="1"/>
</dbReference>
<keyword evidence="1" id="KW-0560">Oxidoreductase</keyword>
<dbReference type="EMBL" id="VXRG01000039">
    <property type="protein sequence ID" value="MXY92708.1"/>
    <property type="molecule type" value="Genomic_DNA"/>
</dbReference>
<feature type="domain" description="Gfo/Idh/MocA-like oxidoreductase N-terminal" evidence="2">
    <location>
        <begin position="4"/>
        <end position="123"/>
    </location>
</feature>
<evidence type="ECO:0000313" key="4">
    <source>
        <dbReference type="EMBL" id="MXY92708.1"/>
    </source>
</evidence>
<protein>
    <submittedName>
        <fullName evidence="4">Gfo/Idh/MocA family oxidoreductase</fullName>
    </submittedName>
</protein>
<dbReference type="GO" id="GO:0000166">
    <property type="term" value="F:nucleotide binding"/>
    <property type="evidence" value="ECO:0007669"/>
    <property type="project" value="InterPro"/>
</dbReference>
<dbReference type="SUPFAM" id="SSF55347">
    <property type="entry name" value="Glyceraldehyde-3-phosphate dehydrogenase-like, C-terminal domain"/>
    <property type="match status" value="1"/>
</dbReference>
<dbReference type="GO" id="GO:0016491">
    <property type="term" value="F:oxidoreductase activity"/>
    <property type="evidence" value="ECO:0007669"/>
    <property type="project" value="UniProtKB-KW"/>
</dbReference>
<proteinExistence type="predicted"/>
<dbReference type="PANTHER" id="PTHR43818:SF11">
    <property type="entry name" value="BCDNA.GH03377"/>
    <property type="match status" value="1"/>
</dbReference>
<evidence type="ECO:0000256" key="1">
    <source>
        <dbReference type="ARBA" id="ARBA00023002"/>
    </source>
</evidence>
<dbReference type="PANTHER" id="PTHR43818">
    <property type="entry name" value="BCDNA.GH03377"/>
    <property type="match status" value="1"/>
</dbReference>
<dbReference type="AlphaFoldDB" id="A0A6B0YTC2"/>
<comment type="caution">
    <text evidence="4">The sequence shown here is derived from an EMBL/GenBank/DDBJ whole genome shotgun (WGS) entry which is preliminary data.</text>
</comment>
<organism evidence="4">
    <name type="scientific">Caldilineaceae bacterium SB0664_bin_27</name>
    <dbReference type="NCBI Taxonomy" id="2605260"/>
    <lineage>
        <taxon>Bacteria</taxon>
        <taxon>Bacillati</taxon>
        <taxon>Chloroflexota</taxon>
        <taxon>Caldilineae</taxon>
        <taxon>Caldilineales</taxon>
        <taxon>Caldilineaceae</taxon>
    </lineage>
</organism>
<dbReference type="Pfam" id="PF01408">
    <property type="entry name" value="GFO_IDH_MocA"/>
    <property type="match status" value="1"/>
</dbReference>
<dbReference type="Pfam" id="PF22725">
    <property type="entry name" value="GFO_IDH_MocA_C3"/>
    <property type="match status" value="1"/>
</dbReference>
<gene>
    <name evidence="4" type="ORF">F4Y42_04575</name>
</gene>